<dbReference type="EMBL" id="WNCR01000003">
    <property type="protein sequence ID" value="MTU29273.1"/>
    <property type="molecule type" value="Genomic_DNA"/>
</dbReference>
<evidence type="ECO:0000313" key="3">
    <source>
        <dbReference type="Proteomes" id="UP000437446"/>
    </source>
</evidence>
<dbReference type="InterPro" id="IPR018631">
    <property type="entry name" value="AAA-ATPase-like_dom"/>
</dbReference>
<dbReference type="InterPro" id="IPR027417">
    <property type="entry name" value="P-loop_NTPase"/>
</dbReference>
<name>A0A7K1HDL1_9BACT</name>
<evidence type="ECO:0000259" key="1">
    <source>
        <dbReference type="Pfam" id="PF09820"/>
    </source>
</evidence>
<dbReference type="PANTHER" id="PTHR34825">
    <property type="entry name" value="CONSERVED PROTEIN, WITH A WEAK D-GALACTARATE DEHYDRATASE/ALTRONATE HYDROLASE DOMAIN"/>
    <property type="match status" value="1"/>
</dbReference>
<evidence type="ECO:0000313" key="2">
    <source>
        <dbReference type="EMBL" id="MTU29273.1"/>
    </source>
</evidence>
<accession>A0A7K1HDL1</accession>
<feature type="domain" description="AAA-ATPase-like" evidence="1">
    <location>
        <begin position="6"/>
        <end position="202"/>
    </location>
</feature>
<dbReference type="Pfam" id="PF09820">
    <property type="entry name" value="AAA-ATPase_like"/>
    <property type="match status" value="1"/>
</dbReference>
<organism evidence="2 3">
    <name type="scientific">Parabacteroides merdae</name>
    <dbReference type="NCBI Taxonomy" id="46503"/>
    <lineage>
        <taxon>Bacteria</taxon>
        <taxon>Pseudomonadati</taxon>
        <taxon>Bacteroidota</taxon>
        <taxon>Bacteroidia</taxon>
        <taxon>Bacteroidales</taxon>
        <taxon>Tannerellaceae</taxon>
        <taxon>Parabacteroides</taxon>
    </lineage>
</organism>
<dbReference type="AlphaFoldDB" id="A0A7K1HDL1"/>
<dbReference type="InterPro" id="IPR012547">
    <property type="entry name" value="PDDEXK_9"/>
</dbReference>
<proteinExistence type="predicted"/>
<sequence length="517" mass="60649">METLYPIGIQNFEKIRKEGYLYIDKTELVYRLAKTGSYYFLSRPRRFGKSLLISTLEAYFQGKKELFEGLAMERLEKDWVKYPILYLDLNISQYSSQKDLEDILNRNLVAWENLYGADPAERSLALRFAGIIQRACEKAGQRVVILVDEYDKPLLQNLHDETMQTELRNMLKPFYGVLKTMDGCIKFALLTGVTKFGKVSVFSDLNNLMDISMDDRYVEICGITEEEIHTYLEKELQGLASRQKVSYEEMCLELKKRYDGYHFVENSIGMYNPFSLLNTFAKKKLSDYWFETGTPSYLVELLKRMDYNLYDMAHTQTNADVLNSIDIVSRNPIPVIYQSGYLTIKEYDPEFQIYTLGFPNQEVEEGFVRYLLPYYSSITAVDSTFEIQKFIKEIRMGDAEAFLTRLQSFFADTPYELIRNLEVHYQNVLFIVFKLVGFYVKTEYHTSRGRIDLVLQTDRYIYIMEFKLNGTAEEALQQIEDKQYALPFTSDTRTLFRIGVNFSNETRNIDTWKIQTT</sequence>
<reference evidence="2 3" key="1">
    <citation type="journal article" date="2019" name="Nat. Med.">
        <title>A library of human gut bacterial isolates paired with longitudinal multiomics data enables mechanistic microbiome research.</title>
        <authorList>
            <person name="Poyet M."/>
            <person name="Groussin M."/>
            <person name="Gibbons S.M."/>
            <person name="Avila-Pacheco J."/>
            <person name="Jiang X."/>
            <person name="Kearney S.M."/>
            <person name="Perrotta A.R."/>
            <person name="Berdy B."/>
            <person name="Zhao S."/>
            <person name="Lieberman T.D."/>
            <person name="Swanson P.K."/>
            <person name="Smith M."/>
            <person name="Roesemann S."/>
            <person name="Alexander J.E."/>
            <person name="Rich S.A."/>
            <person name="Livny J."/>
            <person name="Vlamakis H."/>
            <person name="Clish C."/>
            <person name="Bullock K."/>
            <person name="Deik A."/>
            <person name="Scott J."/>
            <person name="Pierce K.A."/>
            <person name="Xavier R.J."/>
            <person name="Alm E.J."/>
        </authorList>
    </citation>
    <scope>NUCLEOTIDE SEQUENCE [LARGE SCALE GENOMIC DNA]</scope>
    <source>
        <strain evidence="2 3">BIOML-A25</strain>
    </source>
</reference>
<dbReference type="PANTHER" id="PTHR34825:SF1">
    <property type="entry name" value="AAA-ATPASE-LIKE DOMAIN-CONTAINING PROTEIN"/>
    <property type="match status" value="1"/>
</dbReference>
<protein>
    <submittedName>
        <fullName evidence="2">AAA family ATPase</fullName>
    </submittedName>
</protein>
<comment type="caution">
    <text evidence="2">The sequence shown here is derived from an EMBL/GenBank/DDBJ whole genome shotgun (WGS) entry which is preliminary data.</text>
</comment>
<dbReference type="Pfam" id="PF08011">
    <property type="entry name" value="PDDEXK_9"/>
    <property type="match status" value="1"/>
</dbReference>
<dbReference type="Proteomes" id="UP000437446">
    <property type="component" value="Unassembled WGS sequence"/>
</dbReference>
<dbReference type="SUPFAM" id="SSF52540">
    <property type="entry name" value="P-loop containing nucleoside triphosphate hydrolases"/>
    <property type="match status" value="1"/>
</dbReference>
<gene>
    <name evidence="2" type="ORF">GMD66_08575</name>
</gene>